<name>A0ABP7LH42_9ACTN</name>
<dbReference type="EMBL" id="BAAAZA010000046">
    <property type="protein sequence ID" value="GAA3900935.1"/>
    <property type="molecule type" value="Genomic_DNA"/>
</dbReference>
<sequence length="343" mass="37477">MEEERWAGAKGGRRYVPPGRKSAAPLLDFPPVRNGIDYLASVVEHLDESGAVGPRDLKYAVLHLQAAAEVLLKARLLREHWSLVFKDPSTATKKDFESAAFDSCGTMAAVGRLRDIAGIAFDKKETDALDALAKDRNALQHYGLTHSAQAVEARAGRVLDFLMRFLEAELLPLLSDPEREAAARDMIPVMEGVKNISSYVKRRLDRLRGELKGLESLTIRCPDCEQVTLVVAPGGGDCRFCGEAWPHSVLLAADYLNDPFPEELAQPCPQCDANVLVQGVAFADSPDVVDLLYCFSCTARYTAKDLVSCAGCSRPWPIEADVEGTASTLCLDCRERAKPEDVA</sequence>
<evidence type="ECO:0000313" key="2">
    <source>
        <dbReference type="Proteomes" id="UP001501563"/>
    </source>
</evidence>
<dbReference type="RefSeq" id="WP_345553976.1">
    <property type="nucleotide sequence ID" value="NZ_BAAAZA010000046.1"/>
</dbReference>
<dbReference type="Proteomes" id="UP001501563">
    <property type="component" value="Unassembled WGS sequence"/>
</dbReference>
<evidence type="ECO:0000313" key="1">
    <source>
        <dbReference type="EMBL" id="GAA3900935.1"/>
    </source>
</evidence>
<protein>
    <submittedName>
        <fullName evidence="1">Uncharacterized protein</fullName>
    </submittedName>
</protein>
<comment type="caution">
    <text evidence="1">The sequence shown here is derived from an EMBL/GenBank/DDBJ whole genome shotgun (WGS) entry which is preliminary data.</text>
</comment>
<accession>A0ABP7LH42</accession>
<gene>
    <name evidence="1" type="ORF">GCM10022207_82160</name>
</gene>
<proteinExistence type="predicted"/>
<keyword evidence="2" id="KW-1185">Reference proteome</keyword>
<reference evidence="2" key="1">
    <citation type="journal article" date="2019" name="Int. J. Syst. Evol. Microbiol.">
        <title>The Global Catalogue of Microorganisms (GCM) 10K type strain sequencing project: providing services to taxonomists for standard genome sequencing and annotation.</title>
        <authorList>
            <consortium name="The Broad Institute Genomics Platform"/>
            <consortium name="The Broad Institute Genome Sequencing Center for Infectious Disease"/>
            <person name="Wu L."/>
            <person name="Ma J."/>
        </authorList>
    </citation>
    <scope>NUCLEOTIDE SEQUENCE [LARGE SCALE GENOMIC DNA]</scope>
    <source>
        <strain evidence="2">JCM 16578</strain>
    </source>
</reference>
<organism evidence="1 2">
    <name type="scientific">Streptomyces lannensis</name>
    <dbReference type="NCBI Taxonomy" id="766498"/>
    <lineage>
        <taxon>Bacteria</taxon>
        <taxon>Bacillati</taxon>
        <taxon>Actinomycetota</taxon>
        <taxon>Actinomycetes</taxon>
        <taxon>Kitasatosporales</taxon>
        <taxon>Streptomycetaceae</taxon>
        <taxon>Streptomyces</taxon>
    </lineage>
</organism>